<reference evidence="9" key="2">
    <citation type="submission" date="2019-09" db="UniProtKB">
        <authorList>
            <consortium name="WormBaseParasite"/>
        </authorList>
    </citation>
    <scope>IDENTIFICATION</scope>
</reference>
<dbReference type="GO" id="GO:0015035">
    <property type="term" value="F:protein-disulfide reductase activity"/>
    <property type="evidence" value="ECO:0007669"/>
    <property type="project" value="TreeGrafter"/>
</dbReference>
<dbReference type="PANTHER" id="PTHR46679">
    <property type="match status" value="1"/>
</dbReference>
<evidence type="ECO:0000256" key="3">
    <source>
        <dbReference type="ARBA" id="ARBA00022982"/>
    </source>
</evidence>
<dbReference type="WBParaSite" id="HPBE_0000728701-mRNA-1">
    <property type="protein sequence ID" value="HPBE_0000728701-mRNA-1"/>
    <property type="gene ID" value="HPBE_0000728701"/>
</dbReference>
<organism evidence="8 9">
    <name type="scientific">Heligmosomoides polygyrus</name>
    <name type="common">Parasitic roundworm</name>
    <dbReference type="NCBI Taxonomy" id="6339"/>
    <lineage>
        <taxon>Eukaryota</taxon>
        <taxon>Metazoa</taxon>
        <taxon>Ecdysozoa</taxon>
        <taxon>Nematoda</taxon>
        <taxon>Chromadorea</taxon>
        <taxon>Rhabditida</taxon>
        <taxon>Rhabditina</taxon>
        <taxon>Rhabditomorpha</taxon>
        <taxon>Strongyloidea</taxon>
        <taxon>Heligmosomidae</taxon>
        <taxon>Heligmosomoides</taxon>
    </lineage>
</organism>
<accession>A0A3P7Z2I7</accession>
<dbReference type="InterPro" id="IPR036249">
    <property type="entry name" value="Thioredoxin-like_sf"/>
</dbReference>
<proteinExistence type="inferred from homology"/>
<evidence type="ECO:0000256" key="1">
    <source>
        <dbReference type="ARBA" id="ARBA00007787"/>
    </source>
</evidence>
<dbReference type="InterPro" id="IPR002109">
    <property type="entry name" value="Glutaredoxin"/>
</dbReference>
<keyword evidence="4" id="KW-1015">Disulfide bond</keyword>
<dbReference type="EMBL" id="UZAH01025849">
    <property type="protein sequence ID" value="VDO71603.1"/>
    <property type="molecule type" value="Genomic_DNA"/>
</dbReference>
<reference evidence="7 8" key="1">
    <citation type="submission" date="2018-11" db="EMBL/GenBank/DDBJ databases">
        <authorList>
            <consortium name="Pathogen Informatics"/>
        </authorList>
    </citation>
    <scope>NUCLEOTIDE SEQUENCE [LARGE SCALE GENOMIC DNA]</scope>
</reference>
<dbReference type="PROSITE" id="PS51354">
    <property type="entry name" value="GLUTAREDOXIN_2"/>
    <property type="match status" value="1"/>
</dbReference>
<dbReference type="Pfam" id="PF00462">
    <property type="entry name" value="Glutaredoxin"/>
    <property type="match status" value="1"/>
</dbReference>
<dbReference type="SUPFAM" id="SSF52833">
    <property type="entry name" value="Thioredoxin-like"/>
    <property type="match status" value="1"/>
</dbReference>
<evidence type="ECO:0000313" key="7">
    <source>
        <dbReference type="EMBL" id="VDO71603.1"/>
    </source>
</evidence>
<gene>
    <name evidence="7" type="ORF">HPBE_LOCUS7288</name>
</gene>
<name>A0A183FJR2_HELPZ</name>
<keyword evidence="8" id="KW-1185">Reference proteome</keyword>
<keyword evidence="2" id="KW-0813">Transport</keyword>
<keyword evidence="3" id="KW-0249">Electron transport</keyword>
<dbReference type="AlphaFoldDB" id="A0A183FJR2"/>
<dbReference type="GO" id="GO:0005739">
    <property type="term" value="C:mitochondrion"/>
    <property type="evidence" value="ECO:0007669"/>
    <property type="project" value="TreeGrafter"/>
</dbReference>
<protein>
    <submittedName>
        <fullName evidence="9">Glutaredoxin domain-containing protein</fullName>
    </submittedName>
</protein>
<feature type="domain" description="Glutaredoxin" evidence="6">
    <location>
        <begin position="17"/>
        <end position="77"/>
    </location>
</feature>
<evidence type="ECO:0000313" key="9">
    <source>
        <dbReference type="WBParaSite" id="HPBE_0000728701-mRNA-1"/>
    </source>
</evidence>
<sequence>MRNLQTRSFIQVSSVPVMIYTKNGCSFCTKAKSLFEKEGIEYRESNVDRVKSDAPEQYKPRVNGLVYMTRHTTMPQVSCDCRYL</sequence>
<keyword evidence="5" id="KW-0676">Redox-active center</keyword>
<evidence type="ECO:0000256" key="4">
    <source>
        <dbReference type="ARBA" id="ARBA00023157"/>
    </source>
</evidence>
<accession>A0A183FJR2</accession>
<dbReference type="OrthoDB" id="418495at2759"/>
<comment type="similarity">
    <text evidence="1">Belongs to the glutaredoxin family.</text>
</comment>
<evidence type="ECO:0000256" key="5">
    <source>
        <dbReference type="ARBA" id="ARBA00023284"/>
    </source>
</evidence>
<evidence type="ECO:0000256" key="2">
    <source>
        <dbReference type="ARBA" id="ARBA00022448"/>
    </source>
</evidence>
<dbReference type="PANTHER" id="PTHR46679:SF1">
    <property type="entry name" value="GLUTAREDOXIN-2, MITOCHONDRIAL"/>
    <property type="match status" value="1"/>
</dbReference>
<evidence type="ECO:0000313" key="8">
    <source>
        <dbReference type="Proteomes" id="UP000050761"/>
    </source>
</evidence>
<evidence type="ECO:0000259" key="6">
    <source>
        <dbReference type="Pfam" id="PF00462"/>
    </source>
</evidence>
<dbReference type="Gene3D" id="3.40.30.10">
    <property type="entry name" value="Glutaredoxin"/>
    <property type="match status" value="1"/>
</dbReference>
<dbReference type="Proteomes" id="UP000050761">
    <property type="component" value="Unassembled WGS sequence"/>
</dbReference>